<evidence type="ECO:0000313" key="1">
    <source>
        <dbReference type="EMBL" id="SEA48617.1"/>
    </source>
</evidence>
<dbReference type="EMBL" id="FNRL01000008">
    <property type="protein sequence ID" value="SEA48617.1"/>
    <property type="molecule type" value="Genomic_DNA"/>
</dbReference>
<sequence length="171" mass="19850">MRSFIKTQIPILISALALVTISNYSSSSQVRQQGFKVTIPHDVFYDAKTGWGEVYSFKPITIEYQPAQQLIIFSRLKVPDSLHITDITKEELAALPQKIGNFQLLGEFEDYNLPPDFLFLYYVDPKTHDVLELGRRIKDAQGGKRYWRALLFMQDSINYLKNIQPYQDIKK</sequence>
<keyword evidence="2" id="KW-1185">Reference proteome</keyword>
<dbReference type="STRING" id="408074.SAMN05660909_02126"/>
<gene>
    <name evidence="1" type="ORF">SAMN05660909_02126</name>
</gene>
<proteinExistence type="predicted"/>
<accession>A0A1H4BKJ2</accession>
<dbReference type="Proteomes" id="UP000199656">
    <property type="component" value="Unassembled WGS sequence"/>
</dbReference>
<dbReference type="RefSeq" id="WP_089761394.1">
    <property type="nucleotide sequence ID" value="NZ_BKAT01000011.1"/>
</dbReference>
<reference evidence="2" key="1">
    <citation type="submission" date="2016-10" db="EMBL/GenBank/DDBJ databases">
        <authorList>
            <person name="Varghese N."/>
            <person name="Submissions S."/>
        </authorList>
    </citation>
    <scope>NUCLEOTIDE SEQUENCE [LARGE SCALE GENOMIC DNA]</scope>
    <source>
        <strain evidence="2">DSM 23920</strain>
    </source>
</reference>
<evidence type="ECO:0000313" key="2">
    <source>
        <dbReference type="Proteomes" id="UP000199656"/>
    </source>
</evidence>
<protein>
    <submittedName>
        <fullName evidence="1">Uncharacterized protein</fullName>
    </submittedName>
</protein>
<dbReference type="AlphaFoldDB" id="A0A1H4BKJ2"/>
<name>A0A1H4BKJ2_9BACT</name>
<organism evidence="1 2">
    <name type="scientific">Chitinophaga terrae</name>
    <name type="common">ex Kim and Jung 2007</name>
    <dbReference type="NCBI Taxonomy" id="408074"/>
    <lineage>
        <taxon>Bacteria</taxon>
        <taxon>Pseudomonadati</taxon>
        <taxon>Bacteroidota</taxon>
        <taxon>Chitinophagia</taxon>
        <taxon>Chitinophagales</taxon>
        <taxon>Chitinophagaceae</taxon>
        <taxon>Chitinophaga</taxon>
    </lineage>
</organism>